<dbReference type="AlphaFoldDB" id="E1ZC42"/>
<evidence type="ECO:0000313" key="6">
    <source>
        <dbReference type="Proteomes" id="UP000008141"/>
    </source>
</evidence>
<dbReference type="InterPro" id="IPR035920">
    <property type="entry name" value="YhbY-like_sf"/>
</dbReference>
<evidence type="ECO:0000259" key="4">
    <source>
        <dbReference type="PROSITE" id="PS51295"/>
    </source>
</evidence>
<dbReference type="OrthoDB" id="539692at2759"/>
<dbReference type="GO" id="GO:0003723">
    <property type="term" value="F:RNA binding"/>
    <property type="evidence" value="ECO:0007669"/>
    <property type="project" value="UniProtKB-UniRule"/>
</dbReference>
<dbReference type="eggNOG" id="ENOG502R38N">
    <property type="taxonomic scope" value="Eukaryota"/>
</dbReference>
<dbReference type="SMART" id="SM01103">
    <property type="entry name" value="CRS1_YhbY"/>
    <property type="match status" value="1"/>
</dbReference>
<keyword evidence="6" id="KW-1185">Reference proteome</keyword>
<dbReference type="GeneID" id="17356021"/>
<feature type="compositionally biased region" description="Acidic residues" evidence="3">
    <location>
        <begin position="148"/>
        <end position="167"/>
    </location>
</feature>
<dbReference type="SUPFAM" id="SSF75471">
    <property type="entry name" value="YhbY-like"/>
    <property type="match status" value="1"/>
</dbReference>
<evidence type="ECO:0000256" key="3">
    <source>
        <dbReference type="SAM" id="MobiDB-lite"/>
    </source>
</evidence>
<dbReference type="KEGG" id="cvr:CHLNCDRAFT_144189"/>
<dbReference type="Proteomes" id="UP000008141">
    <property type="component" value="Unassembled WGS sequence"/>
</dbReference>
<evidence type="ECO:0000313" key="5">
    <source>
        <dbReference type="EMBL" id="EFN56747.1"/>
    </source>
</evidence>
<name>E1ZC42_CHLVA</name>
<organism evidence="6">
    <name type="scientific">Chlorella variabilis</name>
    <name type="common">Green alga</name>
    <dbReference type="NCBI Taxonomy" id="554065"/>
    <lineage>
        <taxon>Eukaryota</taxon>
        <taxon>Viridiplantae</taxon>
        <taxon>Chlorophyta</taxon>
        <taxon>core chlorophytes</taxon>
        <taxon>Trebouxiophyceae</taxon>
        <taxon>Chlorellales</taxon>
        <taxon>Chlorellaceae</taxon>
        <taxon>Chlorella clade</taxon>
        <taxon>Chlorella</taxon>
    </lineage>
</organism>
<feature type="compositionally biased region" description="Pro residues" evidence="3">
    <location>
        <begin position="191"/>
        <end position="200"/>
    </location>
</feature>
<dbReference type="InParanoid" id="E1ZC42"/>
<reference evidence="5 6" key="1">
    <citation type="journal article" date="2010" name="Plant Cell">
        <title>The Chlorella variabilis NC64A genome reveals adaptation to photosymbiosis, coevolution with viruses, and cryptic sex.</title>
        <authorList>
            <person name="Blanc G."/>
            <person name="Duncan G."/>
            <person name="Agarkova I."/>
            <person name="Borodovsky M."/>
            <person name="Gurnon J."/>
            <person name="Kuo A."/>
            <person name="Lindquist E."/>
            <person name="Lucas S."/>
            <person name="Pangilinan J."/>
            <person name="Polle J."/>
            <person name="Salamov A."/>
            <person name="Terry A."/>
            <person name="Yamada T."/>
            <person name="Dunigan D.D."/>
            <person name="Grigoriev I.V."/>
            <person name="Claverie J.M."/>
            <person name="Van Etten J.L."/>
        </authorList>
    </citation>
    <scope>NUCLEOTIDE SEQUENCE [LARGE SCALE GENOMIC DNA]</scope>
    <source>
        <strain evidence="5 6">NC64A</strain>
    </source>
</reference>
<protein>
    <recommendedName>
        <fullName evidence="4">CRM domain-containing protein</fullName>
    </recommendedName>
</protein>
<sequence>MGRGLCTVNLGQKGLTPTFLDGFRTALTANGLVKVKVGSCDDSPDEVAEVLAAAGDCVLVQKIGFTLTFYRDKGLPPPPPLKPAAAAKPRAAKAGAAKPAASAAPPATAGPEGEEAGAEEAGRGGERAEVAPVDADEVDAELAVYLLENEDAFSDSDSEGEEEEEEVDYGRPNSSRRQAAAARAAREKRPPPPPEFTVIG</sequence>
<feature type="compositionally biased region" description="Basic and acidic residues" evidence="3">
    <location>
        <begin position="120"/>
        <end position="129"/>
    </location>
</feature>
<dbReference type="Pfam" id="PF01985">
    <property type="entry name" value="CRS1_YhbY"/>
    <property type="match status" value="1"/>
</dbReference>
<feature type="domain" description="CRM" evidence="4">
    <location>
        <begin position="1"/>
        <end position="82"/>
    </location>
</feature>
<dbReference type="InterPro" id="IPR001890">
    <property type="entry name" value="RNA-binding_CRM"/>
</dbReference>
<evidence type="ECO:0000256" key="1">
    <source>
        <dbReference type="ARBA" id="ARBA00022884"/>
    </source>
</evidence>
<feature type="region of interest" description="Disordered" evidence="3">
    <location>
        <begin position="74"/>
        <end position="200"/>
    </location>
</feature>
<evidence type="ECO:0000256" key="2">
    <source>
        <dbReference type="PROSITE-ProRule" id="PRU00626"/>
    </source>
</evidence>
<accession>E1ZC42</accession>
<proteinExistence type="predicted"/>
<dbReference type="Gene3D" id="3.30.110.60">
    <property type="entry name" value="YhbY-like"/>
    <property type="match status" value="1"/>
</dbReference>
<dbReference type="RefSeq" id="XP_005848849.1">
    <property type="nucleotide sequence ID" value="XM_005848787.1"/>
</dbReference>
<feature type="compositionally biased region" description="Low complexity" evidence="3">
    <location>
        <begin position="83"/>
        <end position="111"/>
    </location>
</feature>
<dbReference type="EMBL" id="GL433841">
    <property type="protein sequence ID" value="EFN56747.1"/>
    <property type="molecule type" value="Genomic_DNA"/>
</dbReference>
<keyword evidence="1 2" id="KW-0694">RNA-binding</keyword>
<feature type="compositionally biased region" description="Low complexity" evidence="3">
    <location>
        <begin position="171"/>
        <end position="183"/>
    </location>
</feature>
<gene>
    <name evidence="5" type="ORF">CHLNCDRAFT_144189</name>
</gene>
<dbReference type="PROSITE" id="PS51295">
    <property type="entry name" value="CRM"/>
    <property type="match status" value="1"/>
</dbReference>